<reference evidence="3" key="2">
    <citation type="submission" date="2015-03" db="EMBL/GenBank/DDBJ databases">
        <authorList>
            <person name="Murphy D."/>
        </authorList>
    </citation>
    <scope>NUCLEOTIDE SEQUENCE [LARGE SCALE GENOMIC DNA]</scope>
    <source>
        <strain evidence="3">K00500041</strain>
    </source>
</reference>
<evidence type="ECO:0000313" key="6">
    <source>
        <dbReference type="Proteomes" id="UP000039021"/>
    </source>
</evidence>
<evidence type="ECO:0000313" key="5">
    <source>
        <dbReference type="Proteomes" id="UP000038802"/>
    </source>
</evidence>
<evidence type="ECO:0000256" key="1">
    <source>
        <dbReference type="SAM" id="MobiDB-lite"/>
    </source>
</evidence>
<protein>
    <submittedName>
        <fullName evidence="3">Uncharacterized protein</fullName>
    </submittedName>
</protein>
<dbReference type="Proteomes" id="UP000038802">
    <property type="component" value="Unassembled WGS sequence"/>
</dbReference>
<dbReference type="EMBL" id="CGCX01001751">
    <property type="protein sequence ID" value="CFS00787.1"/>
    <property type="molecule type" value="Genomic_DNA"/>
</dbReference>
<sequence>MRRKIAYCTGGLDITLLKAFIASVSAGQNHVLPNTTPRTRSARSTATAMLIGPPQS</sequence>
<feature type="region of interest" description="Disordered" evidence="1">
    <location>
        <begin position="30"/>
        <end position="56"/>
    </location>
</feature>
<reference evidence="4" key="1">
    <citation type="submission" date="2015-03" db="EMBL/GenBank/DDBJ databases">
        <authorList>
            <consortium name="Pathogen Informatics"/>
            <person name="Murphy D."/>
        </authorList>
    </citation>
    <scope>NUCLEOTIDE SEQUENCE</scope>
    <source>
        <strain evidence="4">N09902308</strain>
    </source>
</reference>
<gene>
    <name evidence="2" type="ORF">ERS007657_03540</name>
    <name evidence="3" type="ORF">ERS007703_01975</name>
    <name evidence="4" type="ORF">ERS007739_00187</name>
</gene>
<evidence type="ECO:0000313" key="3">
    <source>
        <dbReference type="EMBL" id="COV74406.1"/>
    </source>
</evidence>
<name>A0A0U0R5T7_MYCTX</name>
<dbReference type="Proteomes" id="UP000046680">
    <property type="component" value="Unassembled WGS sequence"/>
</dbReference>
<reference evidence="5 6" key="3">
    <citation type="submission" date="2015-03" db="EMBL/GenBank/DDBJ databases">
        <authorList>
            <consortium name="Pathogen Informatics"/>
        </authorList>
    </citation>
    <scope>NUCLEOTIDE SEQUENCE [LARGE SCALE GENOMIC DNA]</scope>
    <source>
        <strain evidence="2 7">C09601061</strain>
        <strain evidence="5">K00500041</strain>
        <strain evidence="6">N09902308</strain>
    </source>
</reference>
<evidence type="ECO:0000313" key="7">
    <source>
        <dbReference type="Proteomes" id="UP000046680"/>
    </source>
</evidence>
<dbReference type="Proteomes" id="UP000039021">
    <property type="component" value="Unassembled WGS sequence"/>
</dbReference>
<feature type="compositionally biased region" description="Low complexity" evidence="1">
    <location>
        <begin position="35"/>
        <end position="48"/>
    </location>
</feature>
<accession>A0A0U0R5T7</accession>
<evidence type="ECO:0000313" key="4">
    <source>
        <dbReference type="EMBL" id="COW84379.1"/>
    </source>
</evidence>
<dbReference type="EMBL" id="CSBK01000044">
    <property type="protein sequence ID" value="COW84379.1"/>
    <property type="molecule type" value="Genomic_DNA"/>
</dbReference>
<dbReference type="AlphaFoldDB" id="A0A0U0R5T7"/>
<dbReference type="EMBL" id="CSAE01000191">
    <property type="protein sequence ID" value="COV74406.1"/>
    <property type="molecule type" value="Genomic_DNA"/>
</dbReference>
<evidence type="ECO:0000313" key="2">
    <source>
        <dbReference type="EMBL" id="CFS00787.1"/>
    </source>
</evidence>
<organism evidence="3 5">
    <name type="scientific">Mycobacterium tuberculosis</name>
    <dbReference type="NCBI Taxonomy" id="1773"/>
    <lineage>
        <taxon>Bacteria</taxon>
        <taxon>Bacillati</taxon>
        <taxon>Actinomycetota</taxon>
        <taxon>Actinomycetes</taxon>
        <taxon>Mycobacteriales</taxon>
        <taxon>Mycobacteriaceae</taxon>
        <taxon>Mycobacterium</taxon>
        <taxon>Mycobacterium tuberculosis complex</taxon>
    </lineage>
</organism>
<proteinExistence type="predicted"/>